<evidence type="ECO:0000256" key="3">
    <source>
        <dbReference type="ARBA" id="ARBA00022989"/>
    </source>
</evidence>
<evidence type="ECO:0000256" key="5">
    <source>
        <dbReference type="SAM" id="MobiDB-lite"/>
    </source>
</evidence>
<sequence>MHFQELKATTYTAVSPYGYTPDAWIGILFIVLFALSTIFHLVQAIRYRLWWLLFTVVLAGIMELIGHGARLWSSYNIHINTPYLIQIVCTILAPTPLVAASFITLGQVIHRLGQQYSRLSARWYTIVFISCDIIALIIQALGGASADAAVNQNKSAKPGGNTMLGGIIFQTVAITFYMLLATEFVFRYLYNKPIGGRPIEKTGYTLDSKTKQMVGALAFSSACIYVRSWYRTVELANGWQGYIIRTQRYFVIMDALMIVFAMWIMNIFHPGRLLGPAPAWKFDQHVGSEGETRASEDSSQRGDTEKQ</sequence>
<dbReference type="Proteomes" id="UP000298390">
    <property type="component" value="Unassembled WGS sequence"/>
</dbReference>
<evidence type="ECO:0000256" key="6">
    <source>
        <dbReference type="SAM" id="Phobius"/>
    </source>
</evidence>
<protein>
    <recommendedName>
        <fullName evidence="9">RTA1 like protein</fullName>
    </recommendedName>
</protein>
<evidence type="ECO:0000313" key="8">
    <source>
        <dbReference type="Proteomes" id="UP000298390"/>
    </source>
</evidence>
<keyword evidence="4 6" id="KW-0472">Membrane</keyword>
<comment type="subcellular location">
    <subcellularLocation>
        <location evidence="1">Membrane</location>
        <topology evidence="1">Multi-pass membrane protein</topology>
    </subcellularLocation>
</comment>
<feature type="transmembrane region" description="Helical" evidence="6">
    <location>
        <begin position="121"/>
        <end position="142"/>
    </location>
</feature>
<keyword evidence="2 6" id="KW-0812">Transmembrane</keyword>
<dbReference type="PANTHER" id="PTHR31465:SF9">
    <property type="entry name" value="SPHINGOID LONG-CHAIN BASE TRANSPORTER RSB1"/>
    <property type="match status" value="1"/>
</dbReference>
<dbReference type="InterPro" id="IPR007568">
    <property type="entry name" value="RTA1"/>
</dbReference>
<gene>
    <name evidence="7" type="ORF">EVJ58_g3668</name>
</gene>
<evidence type="ECO:0000256" key="4">
    <source>
        <dbReference type="ARBA" id="ARBA00023136"/>
    </source>
</evidence>
<feature type="transmembrane region" description="Helical" evidence="6">
    <location>
        <begin position="84"/>
        <end position="109"/>
    </location>
</feature>
<evidence type="ECO:0000256" key="2">
    <source>
        <dbReference type="ARBA" id="ARBA00022692"/>
    </source>
</evidence>
<keyword evidence="3 6" id="KW-1133">Transmembrane helix</keyword>
<comment type="caution">
    <text evidence="7">The sequence shown here is derived from an EMBL/GenBank/DDBJ whole genome shotgun (WGS) entry which is preliminary data.</text>
</comment>
<dbReference type="GO" id="GO:0005886">
    <property type="term" value="C:plasma membrane"/>
    <property type="evidence" value="ECO:0007669"/>
    <property type="project" value="TreeGrafter"/>
</dbReference>
<feature type="region of interest" description="Disordered" evidence="5">
    <location>
        <begin position="286"/>
        <end position="307"/>
    </location>
</feature>
<dbReference type="PANTHER" id="PTHR31465">
    <property type="entry name" value="PROTEIN RTA1-RELATED"/>
    <property type="match status" value="1"/>
</dbReference>
<evidence type="ECO:0000313" key="7">
    <source>
        <dbReference type="EMBL" id="TFY62767.1"/>
    </source>
</evidence>
<name>A0A4Y9YMC7_9APHY</name>
<feature type="transmembrane region" description="Helical" evidence="6">
    <location>
        <begin position="162"/>
        <end position="190"/>
    </location>
</feature>
<feature type="transmembrane region" description="Helical" evidence="6">
    <location>
        <begin position="49"/>
        <end position="72"/>
    </location>
</feature>
<dbReference type="Pfam" id="PF04479">
    <property type="entry name" value="RTA1"/>
    <property type="match status" value="1"/>
</dbReference>
<dbReference type="EMBL" id="SEKV01000154">
    <property type="protein sequence ID" value="TFY62767.1"/>
    <property type="molecule type" value="Genomic_DNA"/>
</dbReference>
<dbReference type="GO" id="GO:0000324">
    <property type="term" value="C:fungal-type vacuole"/>
    <property type="evidence" value="ECO:0007669"/>
    <property type="project" value="TreeGrafter"/>
</dbReference>
<accession>A0A4Y9YMC7</accession>
<proteinExistence type="predicted"/>
<evidence type="ECO:0000256" key="1">
    <source>
        <dbReference type="ARBA" id="ARBA00004141"/>
    </source>
</evidence>
<evidence type="ECO:0008006" key="9">
    <source>
        <dbReference type="Google" id="ProtNLM"/>
    </source>
</evidence>
<feature type="transmembrane region" description="Helical" evidence="6">
    <location>
        <begin position="23"/>
        <end position="42"/>
    </location>
</feature>
<dbReference type="AlphaFoldDB" id="A0A4Y9YMC7"/>
<feature type="transmembrane region" description="Helical" evidence="6">
    <location>
        <begin position="250"/>
        <end position="268"/>
    </location>
</feature>
<organism evidence="7 8">
    <name type="scientific">Rhodofomes roseus</name>
    <dbReference type="NCBI Taxonomy" id="34475"/>
    <lineage>
        <taxon>Eukaryota</taxon>
        <taxon>Fungi</taxon>
        <taxon>Dikarya</taxon>
        <taxon>Basidiomycota</taxon>
        <taxon>Agaricomycotina</taxon>
        <taxon>Agaricomycetes</taxon>
        <taxon>Polyporales</taxon>
        <taxon>Rhodofomes</taxon>
    </lineage>
</organism>
<dbReference type="STRING" id="34475.A0A4Y9YMC7"/>
<reference evidence="7 8" key="1">
    <citation type="submission" date="2019-01" db="EMBL/GenBank/DDBJ databases">
        <title>Genome sequencing of the rare red list fungi Fomitopsis rosea.</title>
        <authorList>
            <person name="Buettner E."/>
            <person name="Kellner H."/>
        </authorList>
    </citation>
    <scope>NUCLEOTIDE SEQUENCE [LARGE SCALE GENOMIC DNA]</scope>
    <source>
        <strain evidence="7 8">DSM 105464</strain>
    </source>
</reference>